<organism evidence="5 6">
    <name type="scientific">Muriicola soli</name>
    <dbReference type="NCBI Taxonomy" id="2507538"/>
    <lineage>
        <taxon>Bacteria</taxon>
        <taxon>Pseudomonadati</taxon>
        <taxon>Bacteroidota</taxon>
        <taxon>Flavobacteriia</taxon>
        <taxon>Flavobacteriales</taxon>
        <taxon>Flavobacteriaceae</taxon>
        <taxon>Muriicola</taxon>
    </lineage>
</organism>
<sequence length="196" mass="21449">MQKKKQPFEIDFYTEAELRQFGFKSVGNNVRIAKNCIIVGVEYISIGNNVIIDSFCSIIASKEGELVLGSYIHIGAFCHILVSTGVEIKDFAGLSQGVKVYGKTDDYSGLTLTNPTVPSEFKNVKKGKVVIEEHVIIGANSVILPNVKIEIGTAVGALSLVSVNLDSWTIFVGNPLKRMAPRSKKLLDKKSKFLKN</sequence>
<evidence type="ECO:0000256" key="4">
    <source>
        <dbReference type="ARBA" id="ARBA00023315"/>
    </source>
</evidence>
<protein>
    <submittedName>
        <fullName evidence="5">Acyltransferase</fullName>
    </submittedName>
</protein>
<dbReference type="OrthoDB" id="9814490at2"/>
<dbReference type="InterPro" id="IPR050179">
    <property type="entry name" value="Trans_hexapeptide_repeat"/>
</dbReference>
<evidence type="ECO:0000256" key="1">
    <source>
        <dbReference type="ARBA" id="ARBA00007274"/>
    </source>
</evidence>
<accession>A0A411E833</accession>
<dbReference type="InterPro" id="IPR018357">
    <property type="entry name" value="Hexapep_transf_CS"/>
</dbReference>
<reference evidence="5 6" key="1">
    <citation type="submission" date="2019-01" db="EMBL/GenBank/DDBJ databases">
        <title>Muriicola soli sp. nov., isolated from soil.</title>
        <authorList>
            <person name="Kang H.J."/>
            <person name="Kim S.B."/>
        </authorList>
    </citation>
    <scope>NUCLEOTIDE SEQUENCE [LARGE SCALE GENOMIC DNA]</scope>
    <source>
        <strain evidence="5 6">MMS17-SY002</strain>
    </source>
</reference>
<evidence type="ECO:0000256" key="3">
    <source>
        <dbReference type="ARBA" id="ARBA00022737"/>
    </source>
</evidence>
<dbReference type="GO" id="GO:0016746">
    <property type="term" value="F:acyltransferase activity"/>
    <property type="evidence" value="ECO:0007669"/>
    <property type="project" value="UniProtKB-KW"/>
</dbReference>
<evidence type="ECO:0000313" key="6">
    <source>
        <dbReference type="Proteomes" id="UP000290889"/>
    </source>
</evidence>
<comment type="similarity">
    <text evidence="1">Belongs to the transferase hexapeptide repeat family.</text>
</comment>
<dbReference type="Gene3D" id="2.160.10.10">
    <property type="entry name" value="Hexapeptide repeat proteins"/>
    <property type="match status" value="1"/>
</dbReference>
<dbReference type="InterPro" id="IPR011004">
    <property type="entry name" value="Trimer_LpxA-like_sf"/>
</dbReference>
<dbReference type="EMBL" id="CP035544">
    <property type="protein sequence ID" value="QBA63881.1"/>
    <property type="molecule type" value="Genomic_DNA"/>
</dbReference>
<dbReference type="PANTHER" id="PTHR43300:SF12">
    <property type="entry name" value="CHLORAMPHENICOL ACETYLTRANSFERASE"/>
    <property type="match status" value="1"/>
</dbReference>
<dbReference type="Proteomes" id="UP000290889">
    <property type="component" value="Chromosome"/>
</dbReference>
<keyword evidence="2 5" id="KW-0808">Transferase</keyword>
<keyword evidence="4 5" id="KW-0012">Acyltransferase</keyword>
<dbReference type="SUPFAM" id="SSF51161">
    <property type="entry name" value="Trimeric LpxA-like enzymes"/>
    <property type="match status" value="1"/>
</dbReference>
<proteinExistence type="inferred from homology"/>
<dbReference type="KEGG" id="mur:EQY75_04610"/>
<evidence type="ECO:0000256" key="2">
    <source>
        <dbReference type="ARBA" id="ARBA00022679"/>
    </source>
</evidence>
<name>A0A411E833_9FLAO</name>
<keyword evidence="3" id="KW-0677">Repeat</keyword>
<dbReference type="AlphaFoldDB" id="A0A411E833"/>
<evidence type="ECO:0000313" key="5">
    <source>
        <dbReference type="EMBL" id="QBA63881.1"/>
    </source>
</evidence>
<gene>
    <name evidence="5" type="ORF">EQY75_04610</name>
</gene>
<dbReference type="PANTHER" id="PTHR43300">
    <property type="entry name" value="ACETYLTRANSFERASE"/>
    <property type="match status" value="1"/>
</dbReference>
<dbReference type="RefSeq" id="WP_129603291.1">
    <property type="nucleotide sequence ID" value="NZ_CP035544.1"/>
</dbReference>
<keyword evidence="6" id="KW-1185">Reference proteome</keyword>
<dbReference type="PROSITE" id="PS00101">
    <property type="entry name" value="HEXAPEP_TRANSFERASES"/>
    <property type="match status" value="1"/>
</dbReference>